<evidence type="ECO:0000313" key="2">
    <source>
        <dbReference type="EMBL" id="CAI8040400.1"/>
    </source>
</evidence>
<dbReference type="Gene3D" id="1.10.245.10">
    <property type="entry name" value="SWIB/MDM2 domain"/>
    <property type="match status" value="1"/>
</dbReference>
<comment type="caution">
    <text evidence="2">The sequence shown here is derived from an EMBL/GenBank/DDBJ whole genome shotgun (WGS) entry which is preliminary data.</text>
</comment>
<reference evidence="2" key="1">
    <citation type="submission" date="2023-03" db="EMBL/GenBank/DDBJ databases">
        <authorList>
            <person name="Steffen K."/>
            <person name="Cardenas P."/>
        </authorList>
    </citation>
    <scope>NUCLEOTIDE SEQUENCE</scope>
</reference>
<dbReference type="EMBL" id="CASHTH010003108">
    <property type="protein sequence ID" value="CAI8040400.1"/>
    <property type="molecule type" value="Genomic_DNA"/>
</dbReference>
<feature type="domain" description="DM2" evidence="1">
    <location>
        <begin position="252"/>
        <end position="329"/>
    </location>
</feature>
<accession>A0AA35T259</accession>
<evidence type="ECO:0000259" key="1">
    <source>
        <dbReference type="PROSITE" id="PS51925"/>
    </source>
</evidence>
<protein>
    <submittedName>
        <fullName evidence="2">SWI/SNF-related matrix-associated actin-dependent regulator of chromatin subfamily D member 1</fullName>
    </submittedName>
</protein>
<dbReference type="SMART" id="SM00151">
    <property type="entry name" value="SWIB"/>
    <property type="match status" value="1"/>
</dbReference>
<dbReference type="InterPro" id="IPR019835">
    <property type="entry name" value="SWIB_domain"/>
</dbReference>
<dbReference type="InterPro" id="IPR003121">
    <property type="entry name" value="SWIB_MDM2_domain"/>
</dbReference>
<dbReference type="Pfam" id="PF02201">
    <property type="entry name" value="SWIB"/>
    <property type="match status" value="1"/>
</dbReference>
<dbReference type="PROSITE" id="PS51925">
    <property type="entry name" value="SWIB_MDM2"/>
    <property type="match status" value="1"/>
</dbReference>
<name>A0AA35T259_GEOBA</name>
<dbReference type="Proteomes" id="UP001174909">
    <property type="component" value="Unassembled WGS sequence"/>
</dbReference>
<dbReference type="SUPFAM" id="SSF47592">
    <property type="entry name" value="SWIB/MDM2 domain"/>
    <property type="match status" value="1"/>
</dbReference>
<sequence>MATRIPLGGAGSSSYIHNYQLQGRYIPAHHNVMTAHGSAGRHSLSTSHSRKVAGVQQGRVSDLAKKRMGEVSAWASKAQKMKKKRLGDKILSERVRDLVPESQAYMDLLVFERKLDATIARKRLEIQEMLRRPLKEKRKLRLFISHHFFTTEPESGEGPGIPQWELKIEGVLLEEGGAQADAKTKSKFSSFFNNVVIELDKELYGPDNHLAEWHRSSSSSSSSSSSAELDGFTVTRPGEGTVKCTILLTLNYQPIQYKLTSKLARLLGVHTATRPDIINAVWQYIKSNRLQDPQEREYINNDKYFQQIFEVPRMKFTEIPNRLQGLLSSPDPIIINHLINADAPDQKRTACYDIEVDVDSSLKSQLHSFLMSSSSQQDVNIMDNKIHETVEQINAIKLQREFYLGFSHNPQKFINDWLASQSRDLRVKTALYVVSCSCFLFFYQQQVMKDKMGNPESERRAEFYQQSWCHEAVPRYFYTKVAQRKTELEQAMGIKHP</sequence>
<organism evidence="2 3">
    <name type="scientific">Geodia barretti</name>
    <name type="common">Barrett's horny sponge</name>
    <dbReference type="NCBI Taxonomy" id="519541"/>
    <lineage>
        <taxon>Eukaryota</taxon>
        <taxon>Metazoa</taxon>
        <taxon>Porifera</taxon>
        <taxon>Demospongiae</taxon>
        <taxon>Heteroscleromorpha</taxon>
        <taxon>Tetractinellida</taxon>
        <taxon>Astrophorina</taxon>
        <taxon>Geodiidae</taxon>
        <taxon>Geodia</taxon>
    </lineage>
</organism>
<keyword evidence="3" id="KW-1185">Reference proteome</keyword>
<dbReference type="AlphaFoldDB" id="A0AA35T259"/>
<dbReference type="PANTHER" id="PTHR13844">
    <property type="entry name" value="SWI/SNF-RELATED MATRIX-ASSOCIATED ACTIN-DEPENDENT REGULATOR OF CHROMATIN SUBFAMILY D"/>
    <property type="match status" value="1"/>
</dbReference>
<gene>
    <name evidence="2" type="ORF">GBAR_LOCUS22523</name>
</gene>
<dbReference type="InterPro" id="IPR036885">
    <property type="entry name" value="SWIB_MDM2_dom_sf"/>
</dbReference>
<proteinExistence type="predicted"/>
<evidence type="ECO:0000313" key="3">
    <source>
        <dbReference type="Proteomes" id="UP001174909"/>
    </source>
</evidence>